<evidence type="ECO:0000313" key="2">
    <source>
        <dbReference type="EMBL" id="ACR13185.1"/>
    </source>
</evidence>
<dbReference type="InterPro" id="IPR032811">
    <property type="entry name" value="Put_conjugal_transfer"/>
</dbReference>
<dbReference type="STRING" id="377629.TERTU_2946"/>
<dbReference type="OrthoDB" id="5610858at2"/>
<dbReference type="Pfam" id="PF13729">
    <property type="entry name" value="TraF_2"/>
    <property type="match status" value="1"/>
</dbReference>
<name>C5BNF5_TERTT</name>
<sequence length="435" mass="47153">MQKSAILLLSSFIAVPAFAGNGGSFLGSNATTGNVANNHSIFVGATNPAHIGLAIREQENVRFNFLPALSVYTEVGAVDNFVDDLDELIDILDDPSTTDDSVDEVLDRFNGLLVTMGEEGYLTTKVGLSAPLFPFYFRSRPLDMVFSAELSFNGSVGMRVLDDTLRFDDQNNKFSTNTSAYVKSGLETKLAFGGSRAFYNLLDGMDVYAGAKLNIIQMELSKQVIALQQMNGESIEDVVEDAYDENLKSSTNMSLDLGVSLVAESFRLGATLSDINEPSFDYGAVGVNCSDYEESSISRSNCDTATYFVQEAGEIVSQETYTRHALLTLDGMYRLGSSLFLSGELETASYDDVIGRENQWYSVALAYESGRYLVPSVRVGYRENLAGSKLSLASLGFTFAGVLTLDLNYGLESTDVDGDSVPRAAGISLSVQEKF</sequence>
<dbReference type="KEGG" id="ttu:TERTU_2946"/>
<dbReference type="eggNOG" id="ENOG502ZBYH">
    <property type="taxonomic scope" value="Bacteria"/>
</dbReference>
<feature type="chain" id="PRO_5002947053" evidence="1">
    <location>
        <begin position="20"/>
        <end position="435"/>
    </location>
</feature>
<organism evidence="2 3">
    <name type="scientific">Teredinibacter turnerae (strain ATCC 39867 / T7901)</name>
    <dbReference type="NCBI Taxonomy" id="377629"/>
    <lineage>
        <taxon>Bacteria</taxon>
        <taxon>Pseudomonadati</taxon>
        <taxon>Pseudomonadota</taxon>
        <taxon>Gammaproteobacteria</taxon>
        <taxon>Cellvibrionales</taxon>
        <taxon>Cellvibrionaceae</taxon>
        <taxon>Teredinibacter</taxon>
    </lineage>
</organism>
<evidence type="ECO:0000313" key="3">
    <source>
        <dbReference type="Proteomes" id="UP000009080"/>
    </source>
</evidence>
<keyword evidence="3" id="KW-1185">Reference proteome</keyword>
<gene>
    <name evidence="2" type="ordered locus">TERTU_2946</name>
</gene>
<dbReference type="RefSeq" id="WP_015819298.1">
    <property type="nucleotide sequence ID" value="NC_012997.1"/>
</dbReference>
<proteinExistence type="predicted"/>
<accession>C5BNF5</accession>
<dbReference type="HOGENOM" id="CLU_045978_0_0_6"/>
<keyword evidence="1" id="KW-0732">Signal</keyword>
<feature type="signal peptide" evidence="1">
    <location>
        <begin position="1"/>
        <end position="19"/>
    </location>
</feature>
<dbReference type="EMBL" id="CP001614">
    <property type="protein sequence ID" value="ACR13185.1"/>
    <property type="molecule type" value="Genomic_DNA"/>
</dbReference>
<dbReference type="AlphaFoldDB" id="C5BNF5"/>
<evidence type="ECO:0000256" key="1">
    <source>
        <dbReference type="SAM" id="SignalP"/>
    </source>
</evidence>
<reference evidence="2 3" key="1">
    <citation type="journal article" date="2009" name="PLoS ONE">
        <title>The complete genome of Teredinibacter turnerae T7901: an intracellular endosymbiont of marine wood-boring bivalves (shipworms).</title>
        <authorList>
            <person name="Yang J.C."/>
            <person name="Madupu R."/>
            <person name="Durkin A.S."/>
            <person name="Ekborg N.A."/>
            <person name="Pedamallu C.S."/>
            <person name="Hostetler J.B."/>
            <person name="Radune D."/>
            <person name="Toms B.S."/>
            <person name="Henrissat B."/>
            <person name="Coutinho P.M."/>
            <person name="Schwarz S."/>
            <person name="Field L."/>
            <person name="Trindade-Silva A.E."/>
            <person name="Soares C.A.G."/>
            <person name="Elshahawi S."/>
            <person name="Hanora A."/>
            <person name="Schmidt E.W."/>
            <person name="Haygood M.G."/>
            <person name="Posfai J."/>
            <person name="Benner J."/>
            <person name="Madinger C."/>
            <person name="Nove J."/>
            <person name="Anton B."/>
            <person name="Chaudhary K."/>
            <person name="Foster J."/>
            <person name="Holman A."/>
            <person name="Kumar S."/>
            <person name="Lessard P.A."/>
            <person name="Luyten Y.A."/>
            <person name="Slatko B."/>
            <person name="Wood N."/>
            <person name="Wu B."/>
            <person name="Teplitski M."/>
            <person name="Mougous J.D."/>
            <person name="Ward N."/>
            <person name="Eisen J.A."/>
            <person name="Badger J.H."/>
            <person name="Distel D.L."/>
        </authorList>
    </citation>
    <scope>NUCLEOTIDE SEQUENCE [LARGE SCALE GENOMIC DNA]</scope>
    <source>
        <strain evidence="3">ATCC 39867 / T7901</strain>
    </source>
</reference>
<dbReference type="Proteomes" id="UP000009080">
    <property type="component" value="Chromosome"/>
</dbReference>
<protein>
    <submittedName>
        <fullName evidence="2">Uncharacterized protein</fullName>
    </submittedName>
</protein>